<dbReference type="Proteomes" id="UP000075583">
    <property type="component" value="Unassembled WGS sequence"/>
</dbReference>
<keyword evidence="4 5" id="KW-0413">Isomerase</keyword>
<evidence type="ECO:0000256" key="3">
    <source>
        <dbReference type="ARBA" id="ARBA00023110"/>
    </source>
</evidence>
<dbReference type="PROSITE" id="PS50059">
    <property type="entry name" value="FKBP_PPIASE"/>
    <property type="match status" value="1"/>
</dbReference>
<evidence type="ECO:0000256" key="6">
    <source>
        <dbReference type="RuleBase" id="RU003915"/>
    </source>
</evidence>
<dbReference type="SUPFAM" id="SSF54534">
    <property type="entry name" value="FKBP-like"/>
    <property type="match status" value="1"/>
</dbReference>
<name>A0A150XTH9_ROSEK</name>
<evidence type="ECO:0000256" key="5">
    <source>
        <dbReference type="PROSITE-ProRule" id="PRU00277"/>
    </source>
</evidence>
<dbReference type="PANTHER" id="PTHR43811">
    <property type="entry name" value="FKBP-TYPE PEPTIDYL-PROLYL CIS-TRANS ISOMERASE FKPA"/>
    <property type="match status" value="1"/>
</dbReference>
<dbReference type="OrthoDB" id="9814548at2"/>
<dbReference type="EC" id="5.2.1.8" evidence="6"/>
<accession>A0A150XTH9</accession>
<evidence type="ECO:0000313" key="8">
    <source>
        <dbReference type="EMBL" id="KYG82069.1"/>
    </source>
</evidence>
<keyword evidence="9" id="KW-1185">Reference proteome</keyword>
<dbReference type="Gene3D" id="3.10.50.40">
    <property type="match status" value="1"/>
</dbReference>
<protein>
    <recommendedName>
        <fullName evidence="6">Peptidyl-prolyl cis-trans isomerase</fullName>
        <ecNumber evidence="6">5.2.1.8</ecNumber>
    </recommendedName>
</protein>
<evidence type="ECO:0000256" key="2">
    <source>
        <dbReference type="ARBA" id="ARBA00006577"/>
    </source>
</evidence>
<dbReference type="EMBL" id="LQZQ01000001">
    <property type="protein sequence ID" value="KYG82069.1"/>
    <property type="molecule type" value="Genomic_DNA"/>
</dbReference>
<evidence type="ECO:0000256" key="1">
    <source>
        <dbReference type="ARBA" id="ARBA00000971"/>
    </source>
</evidence>
<evidence type="ECO:0000313" key="9">
    <source>
        <dbReference type="Proteomes" id="UP000075583"/>
    </source>
</evidence>
<organism evidence="8 9">
    <name type="scientific">Roseivirga ehrenbergii (strain DSM 102268 / JCM 13514 / KCTC 12282 / NCIMB 14502 / KMM 6017)</name>
    <dbReference type="NCBI Taxonomy" id="279360"/>
    <lineage>
        <taxon>Bacteria</taxon>
        <taxon>Pseudomonadati</taxon>
        <taxon>Bacteroidota</taxon>
        <taxon>Cytophagia</taxon>
        <taxon>Cytophagales</taxon>
        <taxon>Roseivirgaceae</taxon>
        <taxon>Roseivirga</taxon>
    </lineage>
</organism>
<evidence type="ECO:0000256" key="4">
    <source>
        <dbReference type="ARBA" id="ARBA00023235"/>
    </source>
</evidence>
<dbReference type="InterPro" id="IPR001179">
    <property type="entry name" value="PPIase_FKBP_dom"/>
</dbReference>
<dbReference type="GO" id="GO:0003755">
    <property type="term" value="F:peptidyl-prolyl cis-trans isomerase activity"/>
    <property type="evidence" value="ECO:0007669"/>
    <property type="project" value="UniProtKB-UniRule"/>
</dbReference>
<gene>
    <name evidence="8" type="ORF">MB14_01350</name>
</gene>
<comment type="caution">
    <text evidence="8">The sequence shown here is derived from an EMBL/GenBank/DDBJ whole genome shotgun (WGS) entry which is preliminary data.</text>
</comment>
<proteinExistence type="inferred from homology"/>
<dbReference type="PANTHER" id="PTHR43811:SF19">
    <property type="entry name" value="39 KDA FK506-BINDING NUCLEAR PROTEIN"/>
    <property type="match status" value="1"/>
</dbReference>
<dbReference type="InterPro" id="IPR046357">
    <property type="entry name" value="PPIase_dom_sf"/>
</dbReference>
<dbReference type="PROSITE" id="PS51257">
    <property type="entry name" value="PROKAR_LIPOPROTEIN"/>
    <property type="match status" value="1"/>
</dbReference>
<evidence type="ECO:0000259" key="7">
    <source>
        <dbReference type="PROSITE" id="PS50059"/>
    </source>
</evidence>
<dbReference type="Pfam" id="PF00254">
    <property type="entry name" value="FKBP_C"/>
    <property type="match status" value="1"/>
</dbReference>
<sequence length="299" mass="33091">MNKYIVVMIALIGFSACKSEVKFVESEPGVQYRLVDERDGKKLGPNQAMLLDLNSVYKDSVVINPKPVGGFFINPVTGVPPMLGKILQPLGEGDSVQIKFDLAQYSMLTGMPITPDLDTAESVFMNIRVLEINDEQAFVERAQTEIERESVKQLEKDKAIIEEYLAENNLTAESTEEGLYYIIKKEGNGSKPQAGQTVSIDYVVQLLDGTYIDTSHKSVAEEHDFYNPQREPYEPYTFPLGQQAVIAGWDVGIPYLNKGASAIFFVPSGLAYGPESRPGSPIPPNGILMFEVELVDIKN</sequence>
<dbReference type="STRING" id="279360.MB14_01350"/>
<comment type="similarity">
    <text evidence="2 6">Belongs to the FKBP-type PPIase family.</text>
</comment>
<feature type="domain" description="PPIase FKBP-type" evidence="7">
    <location>
        <begin position="195"/>
        <end position="298"/>
    </location>
</feature>
<dbReference type="RefSeq" id="WP_062587885.1">
    <property type="nucleotide sequence ID" value="NZ_LQZQ01000001.1"/>
</dbReference>
<comment type="catalytic activity">
    <reaction evidence="1 5 6">
        <text>[protein]-peptidylproline (omega=180) = [protein]-peptidylproline (omega=0)</text>
        <dbReference type="Rhea" id="RHEA:16237"/>
        <dbReference type="Rhea" id="RHEA-COMP:10747"/>
        <dbReference type="Rhea" id="RHEA-COMP:10748"/>
        <dbReference type="ChEBI" id="CHEBI:83833"/>
        <dbReference type="ChEBI" id="CHEBI:83834"/>
        <dbReference type="EC" id="5.2.1.8"/>
    </reaction>
</comment>
<reference evidence="8" key="1">
    <citation type="submission" date="2016-01" db="EMBL/GenBank/DDBJ databases">
        <title>Genome sequencing of Roseivirga ehrenbergii KMM 6017.</title>
        <authorList>
            <person name="Selvaratnam C."/>
            <person name="Thevarajoo S."/>
            <person name="Goh K.M."/>
            <person name="Ee R."/>
            <person name="Chan K.-G."/>
            <person name="Chong C.S."/>
        </authorList>
    </citation>
    <scope>NUCLEOTIDE SEQUENCE [LARGE SCALE GENOMIC DNA]</scope>
    <source>
        <strain evidence="8">KMM 6017</strain>
    </source>
</reference>
<dbReference type="AlphaFoldDB" id="A0A150XTH9"/>
<keyword evidence="3 5" id="KW-0697">Rotamase</keyword>